<dbReference type="InterPro" id="IPR026634">
    <property type="entry name" value="TPST-like"/>
</dbReference>
<dbReference type="PANTHER" id="PTHR12788:SF10">
    <property type="entry name" value="PROTEIN-TYROSINE SULFOTRANSFERASE"/>
    <property type="match status" value="1"/>
</dbReference>
<evidence type="ECO:0000313" key="3">
    <source>
        <dbReference type="EMBL" id="RJP68696.1"/>
    </source>
</evidence>
<dbReference type="Proteomes" id="UP000285961">
    <property type="component" value="Unassembled WGS sequence"/>
</dbReference>
<keyword evidence="2" id="KW-1133">Transmembrane helix</keyword>
<dbReference type="InterPro" id="IPR027417">
    <property type="entry name" value="P-loop_NTPase"/>
</dbReference>
<dbReference type="SUPFAM" id="SSF52540">
    <property type="entry name" value="P-loop containing nucleoside triphosphate hydrolases"/>
    <property type="match status" value="1"/>
</dbReference>
<reference evidence="3 4" key="1">
    <citation type="journal article" date="2017" name="ISME J.">
        <title>Energy and carbon metabolisms in a deep terrestrial subsurface fluid microbial community.</title>
        <authorList>
            <person name="Momper L."/>
            <person name="Jungbluth S.P."/>
            <person name="Lee M.D."/>
            <person name="Amend J.P."/>
        </authorList>
    </citation>
    <scope>NUCLEOTIDE SEQUENCE [LARGE SCALE GENOMIC DNA]</scope>
    <source>
        <strain evidence="3">SURF_17</strain>
    </source>
</reference>
<dbReference type="Gene3D" id="3.40.50.300">
    <property type="entry name" value="P-loop containing nucleotide triphosphate hydrolases"/>
    <property type="match status" value="1"/>
</dbReference>
<evidence type="ECO:0000256" key="2">
    <source>
        <dbReference type="SAM" id="Phobius"/>
    </source>
</evidence>
<dbReference type="Pfam" id="PF13469">
    <property type="entry name" value="Sulfotransfer_3"/>
    <property type="match status" value="1"/>
</dbReference>
<accession>A0A419EWD0</accession>
<dbReference type="EMBL" id="QZKI01000089">
    <property type="protein sequence ID" value="RJP68696.1"/>
    <property type="molecule type" value="Genomic_DNA"/>
</dbReference>
<organism evidence="3 4">
    <name type="scientific">Candidatus Abyssobacteria bacterium SURF_17</name>
    <dbReference type="NCBI Taxonomy" id="2093361"/>
    <lineage>
        <taxon>Bacteria</taxon>
        <taxon>Pseudomonadati</taxon>
        <taxon>Candidatus Hydrogenedentota</taxon>
        <taxon>Candidatus Abyssobacteria</taxon>
    </lineage>
</organism>
<feature type="transmembrane region" description="Helical" evidence="2">
    <location>
        <begin position="306"/>
        <end position="328"/>
    </location>
</feature>
<gene>
    <name evidence="3" type="ORF">C4532_12025</name>
</gene>
<dbReference type="PANTHER" id="PTHR12788">
    <property type="entry name" value="PROTEIN-TYROSINE SULFOTRANSFERASE 2"/>
    <property type="match status" value="1"/>
</dbReference>
<dbReference type="GO" id="GO:0008476">
    <property type="term" value="F:protein-tyrosine sulfotransferase activity"/>
    <property type="evidence" value="ECO:0007669"/>
    <property type="project" value="InterPro"/>
</dbReference>
<keyword evidence="1 3" id="KW-0808">Transferase</keyword>
<sequence>MGTRAPLIFIVGNPRSGTTMMAKMLGKHPLVYAVPRELHFFEKLWAPEDRERMLTVEQAVDLTARLLSNANNTVFSQGKHERFEEEARTIVGEVNEENHYPAMIYEAFLKHAARKSGRPIVCEKTPAYVYYIPEILSLFPEAKVVNMVRDPRDVLLSQKHRWKRRYLGNRELPLGSTIRAWFNYSPVWTSRLWNAATTTASRFIDGKRVHSVKFEDVLENPEAELQKVCEFLRIPYAESMLSVPMAGSSLVRDRPEETGVDKERTANWRGGGLNSAEIFICQMITTKNMARFGYERGKVFPNPILLLFYLFVSPTKLLVSFFLQARYIKNVGEAVKRRLVRTSDALP</sequence>
<keyword evidence="2" id="KW-0472">Membrane</keyword>
<name>A0A419EWD0_9BACT</name>
<proteinExistence type="predicted"/>
<dbReference type="AlphaFoldDB" id="A0A419EWD0"/>
<evidence type="ECO:0000313" key="4">
    <source>
        <dbReference type="Proteomes" id="UP000285961"/>
    </source>
</evidence>
<comment type="caution">
    <text evidence="3">The sequence shown here is derived from an EMBL/GenBank/DDBJ whole genome shotgun (WGS) entry which is preliminary data.</text>
</comment>
<evidence type="ECO:0000256" key="1">
    <source>
        <dbReference type="ARBA" id="ARBA00022679"/>
    </source>
</evidence>
<protein>
    <submittedName>
        <fullName evidence="3">Sulfotransferase</fullName>
    </submittedName>
</protein>
<keyword evidence="2" id="KW-0812">Transmembrane</keyword>